<dbReference type="Pfam" id="PF00385">
    <property type="entry name" value="Chromo"/>
    <property type="match status" value="1"/>
</dbReference>
<reference evidence="4 5" key="1">
    <citation type="submission" date="2013-11" db="EMBL/GenBank/DDBJ databases">
        <title>The Genome Sequence of Phytophthora parasitica CJ01A1.</title>
        <authorList>
            <consortium name="The Broad Institute Genomics Platform"/>
            <person name="Russ C."/>
            <person name="Tyler B."/>
            <person name="Panabieres F."/>
            <person name="Shan W."/>
            <person name="Tripathy S."/>
            <person name="Grunwald N."/>
            <person name="Machado M."/>
            <person name="Johnson C.S."/>
            <person name="Walker B."/>
            <person name="Young S.K."/>
            <person name="Zeng Q."/>
            <person name="Gargeya S."/>
            <person name="Fitzgerald M."/>
            <person name="Haas B."/>
            <person name="Abouelleil A."/>
            <person name="Allen A.W."/>
            <person name="Alvarado L."/>
            <person name="Arachchi H.M."/>
            <person name="Berlin A.M."/>
            <person name="Chapman S.B."/>
            <person name="Gainer-Dewar J."/>
            <person name="Goldberg J."/>
            <person name="Griggs A."/>
            <person name="Gujja S."/>
            <person name="Hansen M."/>
            <person name="Howarth C."/>
            <person name="Imamovic A."/>
            <person name="Ireland A."/>
            <person name="Larimer J."/>
            <person name="McCowan C."/>
            <person name="Murphy C."/>
            <person name="Pearson M."/>
            <person name="Poon T.W."/>
            <person name="Priest M."/>
            <person name="Roberts A."/>
            <person name="Saif S."/>
            <person name="Shea T."/>
            <person name="Sisk P."/>
            <person name="Sykes S."/>
            <person name="Wortman J."/>
            <person name="Nusbaum C."/>
            <person name="Birren B."/>
        </authorList>
    </citation>
    <scope>NUCLEOTIDE SEQUENCE [LARGE SCALE GENOMIC DNA]</scope>
    <source>
        <strain evidence="4 5">CJ01A1</strain>
    </source>
</reference>
<evidence type="ECO:0000259" key="3">
    <source>
        <dbReference type="PROSITE" id="PS50013"/>
    </source>
</evidence>
<sequence length="192" mass="22662">AVVNYAKEQLNKAQERQKRFYDQHRKVVKFKVSDFVYVRAKLLNKNISTPDYDITKDPTKNKLLPRWIGPFPIFKRVGENAYKLALPPILRAHDVFNVDQLKLSIGCPPEYIGRPIRRAAPVLFDGEGNRIYIIAALLKKRHHRRRLQYLVKWSDLPESENSWEDAKRISKVSHWTQLLEDFRRRQSLVTQA</sequence>
<protein>
    <recommendedName>
        <fullName evidence="3">Chromo domain-containing protein</fullName>
    </recommendedName>
</protein>
<dbReference type="PROSITE" id="PS50013">
    <property type="entry name" value="CHROMO_2"/>
    <property type="match status" value="1"/>
</dbReference>
<comment type="subcellular location">
    <subcellularLocation>
        <location evidence="1">Nucleus</location>
    </subcellularLocation>
</comment>
<evidence type="ECO:0000313" key="5">
    <source>
        <dbReference type="Proteomes" id="UP000018958"/>
    </source>
</evidence>
<dbReference type="CDD" id="cd18965">
    <property type="entry name" value="chromodomain"/>
    <property type="match status" value="1"/>
</dbReference>
<gene>
    <name evidence="4" type="ORF">F441_00185</name>
</gene>
<dbReference type="Pfam" id="PF24626">
    <property type="entry name" value="SH3_Tf2-1"/>
    <property type="match status" value="1"/>
</dbReference>
<dbReference type="PROSITE" id="PS00598">
    <property type="entry name" value="CHROMO_1"/>
    <property type="match status" value="1"/>
</dbReference>
<dbReference type="Proteomes" id="UP000018958">
    <property type="component" value="Unassembled WGS sequence"/>
</dbReference>
<organism evidence="4 5">
    <name type="scientific">Phytophthora nicotianae CJ01A1</name>
    <dbReference type="NCBI Taxonomy" id="1317063"/>
    <lineage>
        <taxon>Eukaryota</taxon>
        <taxon>Sar</taxon>
        <taxon>Stramenopiles</taxon>
        <taxon>Oomycota</taxon>
        <taxon>Peronosporomycetes</taxon>
        <taxon>Peronosporales</taxon>
        <taxon>Peronosporaceae</taxon>
        <taxon>Phytophthora</taxon>
    </lineage>
</organism>
<dbReference type="Gene3D" id="2.40.50.40">
    <property type="match status" value="1"/>
</dbReference>
<dbReference type="PANTHER" id="PTHR46148">
    <property type="entry name" value="CHROMO DOMAIN-CONTAINING PROTEIN"/>
    <property type="match status" value="1"/>
</dbReference>
<dbReference type="EMBL" id="ANIX01000038">
    <property type="protein sequence ID" value="ETP27292.1"/>
    <property type="molecule type" value="Genomic_DNA"/>
</dbReference>
<proteinExistence type="predicted"/>
<dbReference type="PANTHER" id="PTHR46148:SF52">
    <property type="entry name" value="OS04G0603800 PROTEIN"/>
    <property type="match status" value="1"/>
</dbReference>
<comment type="caution">
    <text evidence="4">The sequence shown here is derived from an EMBL/GenBank/DDBJ whole genome shotgun (WGS) entry which is preliminary data.</text>
</comment>
<dbReference type="InterPro" id="IPR023779">
    <property type="entry name" value="Chromodomain_CS"/>
</dbReference>
<dbReference type="InterPro" id="IPR000953">
    <property type="entry name" value="Chromo/chromo_shadow_dom"/>
</dbReference>
<accession>W2XXQ3</accession>
<evidence type="ECO:0000313" key="4">
    <source>
        <dbReference type="EMBL" id="ETP27292.1"/>
    </source>
</evidence>
<name>W2XXQ3_PHYNI</name>
<dbReference type="GO" id="GO:0005634">
    <property type="term" value="C:nucleus"/>
    <property type="evidence" value="ECO:0007669"/>
    <property type="project" value="UniProtKB-SubCell"/>
</dbReference>
<evidence type="ECO:0000256" key="1">
    <source>
        <dbReference type="ARBA" id="ARBA00004123"/>
    </source>
</evidence>
<feature type="domain" description="Chromo" evidence="3">
    <location>
        <begin position="132"/>
        <end position="192"/>
    </location>
</feature>
<dbReference type="SMART" id="SM00298">
    <property type="entry name" value="CHROMO"/>
    <property type="match status" value="1"/>
</dbReference>
<dbReference type="InterPro" id="IPR023780">
    <property type="entry name" value="Chromo_domain"/>
</dbReference>
<keyword evidence="2" id="KW-0539">Nucleus</keyword>
<dbReference type="AlphaFoldDB" id="W2XXQ3"/>
<dbReference type="InterPro" id="IPR056924">
    <property type="entry name" value="SH3_Tf2-1"/>
</dbReference>
<dbReference type="SUPFAM" id="SSF54160">
    <property type="entry name" value="Chromo domain-like"/>
    <property type="match status" value="1"/>
</dbReference>
<dbReference type="InterPro" id="IPR016197">
    <property type="entry name" value="Chromo-like_dom_sf"/>
</dbReference>
<feature type="non-terminal residue" evidence="4">
    <location>
        <position position="1"/>
    </location>
</feature>
<evidence type="ECO:0000256" key="2">
    <source>
        <dbReference type="ARBA" id="ARBA00023242"/>
    </source>
</evidence>